<comment type="caution">
    <text evidence="2">The sequence shown here is derived from an EMBL/GenBank/DDBJ whole genome shotgun (WGS) entry which is preliminary data.</text>
</comment>
<feature type="non-terminal residue" evidence="2">
    <location>
        <position position="106"/>
    </location>
</feature>
<gene>
    <name evidence="2" type="ORF">JBF12_31850</name>
</gene>
<feature type="region of interest" description="Disordered" evidence="1">
    <location>
        <begin position="87"/>
        <end position="106"/>
    </location>
</feature>
<protein>
    <submittedName>
        <fullName evidence="2">Tetratricopeptide repeat protein</fullName>
    </submittedName>
</protein>
<evidence type="ECO:0000313" key="2">
    <source>
        <dbReference type="EMBL" id="MBI0317493.1"/>
    </source>
</evidence>
<organism evidence="2 3">
    <name type="scientific">Streptomyces javensis</name>
    <dbReference type="NCBI Taxonomy" id="114698"/>
    <lineage>
        <taxon>Bacteria</taxon>
        <taxon>Bacillati</taxon>
        <taxon>Actinomycetota</taxon>
        <taxon>Actinomycetes</taxon>
        <taxon>Kitasatosporales</taxon>
        <taxon>Streptomycetaceae</taxon>
        <taxon>Streptomyces</taxon>
        <taxon>Streptomyces violaceusniger group</taxon>
    </lineage>
</organism>
<evidence type="ECO:0000313" key="3">
    <source>
        <dbReference type="Proteomes" id="UP000638849"/>
    </source>
</evidence>
<evidence type="ECO:0000256" key="1">
    <source>
        <dbReference type="SAM" id="MobiDB-lite"/>
    </source>
</evidence>
<reference evidence="2 3" key="1">
    <citation type="submission" date="2020-12" db="EMBL/GenBank/DDBJ databases">
        <authorList>
            <person name="Kusuma A.B."/>
            <person name="Nouioui I."/>
            <person name="Goodfellow M."/>
        </authorList>
    </citation>
    <scope>NUCLEOTIDE SEQUENCE [LARGE SCALE GENOMIC DNA]</scope>
    <source>
        <strain evidence="2 3">DSM 41764</strain>
    </source>
</reference>
<dbReference type="Proteomes" id="UP000638849">
    <property type="component" value="Unassembled WGS sequence"/>
</dbReference>
<feature type="compositionally biased region" description="Pro residues" evidence="1">
    <location>
        <begin position="1"/>
        <end position="11"/>
    </location>
</feature>
<keyword evidence="3" id="KW-1185">Reference proteome</keyword>
<feature type="region of interest" description="Disordered" evidence="1">
    <location>
        <begin position="1"/>
        <end position="22"/>
    </location>
</feature>
<name>A0ABS0RJ91_9ACTN</name>
<proteinExistence type="predicted"/>
<dbReference type="EMBL" id="JAEEAQ010000426">
    <property type="protein sequence ID" value="MBI0317493.1"/>
    <property type="molecule type" value="Genomic_DNA"/>
</dbReference>
<accession>A0ABS0RJ91</accession>
<sequence>MTPLPEPPPTRPNTAFRRLRGQLSPSEFAASVRRAAREIGEQVSCDARYIGRVESGAIRCPNYAYERVFRHMFPGRTLTDLGFASRESVRGHQARGPAGPPVPVPV</sequence>